<keyword evidence="1" id="KW-0813">Transport</keyword>
<feature type="transmembrane region" description="Helical" evidence="3">
    <location>
        <begin position="199"/>
        <end position="220"/>
    </location>
</feature>
<organism evidence="4 5">
    <name type="scientific">Penicillium alfredii</name>
    <dbReference type="NCBI Taxonomy" id="1506179"/>
    <lineage>
        <taxon>Eukaryota</taxon>
        <taxon>Fungi</taxon>
        <taxon>Dikarya</taxon>
        <taxon>Ascomycota</taxon>
        <taxon>Pezizomycotina</taxon>
        <taxon>Eurotiomycetes</taxon>
        <taxon>Eurotiomycetidae</taxon>
        <taxon>Eurotiales</taxon>
        <taxon>Aspergillaceae</taxon>
        <taxon>Penicillium</taxon>
    </lineage>
</organism>
<reference evidence="4" key="2">
    <citation type="journal article" date="2023" name="IMA Fungus">
        <title>Comparative genomic study of the Penicillium genus elucidates a diverse pangenome and 15 lateral gene transfer events.</title>
        <authorList>
            <person name="Petersen C."/>
            <person name="Sorensen T."/>
            <person name="Nielsen M.R."/>
            <person name="Sondergaard T.E."/>
            <person name="Sorensen J.L."/>
            <person name="Fitzpatrick D.A."/>
            <person name="Frisvad J.C."/>
            <person name="Nielsen K.L."/>
        </authorList>
    </citation>
    <scope>NUCLEOTIDE SEQUENCE</scope>
    <source>
        <strain evidence="4">IBT 34128</strain>
    </source>
</reference>
<keyword evidence="3" id="KW-1133">Transmembrane helix</keyword>
<dbReference type="Proteomes" id="UP001141434">
    <property type="component" value="Unassembled WGS sequence"/>
</dbReference>
<feature type="transmembrane region" description="Helical" evidence="3">
    <location>
        <begin position="141"/>
        <end position="160"/>
    </location>
</feature>
<feature type="transmembrane region" description="Helical" evidence="3">
    <location>
        <begin position="226"/>
        <end position="250"/>
    </location>
</feature>
<evidence type="ECO:0008006" key="6">
    <source>
        <dbReference type="Google" id="ProtNLM"/>
    </source>
</evidence>
<feature type="compositionally biased region" description="Basic and acidic residues" evidence="2">
    <location>
        <begin position="568"/>
        <end position="578"/>
    </location>
</feature>
<dbReference type="GO" id="GO:0006826">
    <property type="term" value="P:iron ion transport"/>
    <property type="evidence" value="ECO:0007669"/>
    <property type="project" value="TreeGrafter"/>
</dbReference>
<dbReference type="OrthoDB" id="3437351at2759"/>
<accession>A0A9W9G433</accession>
<dbReference type="GeneID" id="81391185"/>
<dbReference type="PANTHER" id="PTHR32361:SF26">
    <property type="entry name" value="FAD-BINDING 8 DOMAIN-CONTAINING PROTEIN-RELATED"/>
    <property type="match status" value="1"/>
</dbReference>
<keyword evidence="3" id="KW-0812">Transmembrane</keyword>
<name>A0A9W9G433_9EURO</name>
<dbReference type="InterPro" id="IPR039261">
    <property type="entry name" value="FNR_nucleotide-bd"/>
</dbReference>
<dbReference type="EMBL" id="JAPMSZ010000002">
    <property type="protein sequence ID" value="KAJ5111805.1"/>
    <property type="molecule type" value="Genomic_DNA"/>
</dbReference>
<feature type="transmembrane region" description="Helical" evidence="3">
    <location>
        <begin position="20"/>
        <end position="38"/>
    </location>
</feature>
<dbReference type="GO" id="GO:0015677">
    <property type="term" value="P:copper ion import"/>
    <property type="evidence" value="ECO:0007669"/>
    <property type="project" value="TreeGrafter"/>
</dbReference>
<feature type="region of interest" description="Disordered" evidence="2">
    <location>
        <begin position="546"/>
        <end position="590"/>
    </location>
</feature>
<dbReference type="PANTHER" id="PTHR32361">
    <property type="entry name" value="FERRIC/CUPRIC REDUCTASE TRANSMEMBRANE COMPONENT"/>
    <property type="match status" value="1"/>
</dbReference>
<feature type="transmembrane region" description="Helical" evidence="3">
    <location>
        <begin position="107"/>
        <end position="129"/>
    </location>
</feature>
<keyword evidence="3" id="KW-0472">Membrane</keyword>
<proteinExistence type="predicted"/>
<reference evidence="4" key="1">
    <citation type="submission" date="2022-11" db="EMBL/GenBank/DDBJ databases">
        <authorList>
            <person name="Petersen C."/>
        </authorList>
    </citation>
    <scope>NUCLEOTIDE SEQUENCE</scope>
    <source>
        <strain evidence="4">IBT 34128</strain>
    </source>
</reference>
<feature type="transmembrane region" description="Helical" evidence="3">
    <location>
        <begin position="172"/>
        <end position="192"/>
    </location>
</feature>
<dbReference type="AlphaFoldDB" id="A0A9W9G433"/>
<gene>
    <name evidence="4" type="ORF">NUU61_001435</name>
</gene>
<sequence length="590" mass="67132">MSPVAFELNHWISKVPTPDLYALCVAILLAIWLTYWLGHRCCCWMLGHRHVISWRRLNSPSPWIFRKVDIDTYREGLAVATLFAANVLGLSLWTHSWAGAQRRAGSLAVIHLIPLCTGLTFGLPADILHIDRQTMAWMHRWVGRLCVLHSLFHGSLLFSIAKTSALRTTRHMVPFVAVCAMFLVVPLTHAVVVRSHRQFALKCHYLLAAIAVGALVYHLVERHSVYRWYLLGAICLWIGLTAVECTRTVLAHKPWRNGRHDMVVSSFNNLLWLDVTVPASWNIRPGQYVQLWMPRGGSRLCLQLPLFYVAFWEDEGTRRILRLVIRPRRGQGLAKKPFRDRLNTPIEKLVIILGPYGRSDNFCQCGTILFIVEDIGFFRILPYIGMLVQASLDRRAMVRKLVVLWQVKVEDWCFAQWADDLVQDILSLDRGGFNILQINFFCPDGKHPLSSKPSARMHFSHYSRITEKEVLRHSNDQRGDMVVAVCAGTPLRKVVRKTVQPRTGAGLRLVNFDLGPCHEWARNDNTLGGAESTVNNLTELNYELSSMGTPSKVAPSVPESGHPWPRNEPVKEHPESNHNKWVKSKLAEGQ</sequence>
<evidence type="ECO:0000256" key="1">
    <source>
        <dbReference type="ARBA" id="ARBA00022448"/>
    </source>
</evidence>
<evidence type="ECO:0000313" key="5">
    <source>
        <dbReference type="Proteomes" id="UP001141434"/>
    </source>
</evidence>
<dbReference type="InterPro" id="IPR051410">
    <property type="entry name" value="Ferric/Cupric_Reductase"/>
</dbReference>
<dbReference type="GO" id="GO:0000293">
    <property type="term" value="F:ferric-chelate reductase activity"/>
    <property type="evidence" value="ECO:0007669"/>
    <property type="project" value="TreeGrafter"/>
</dbReference>
<dbReference type="Gene3D" id="3.40.50.80">
    <property type="entry name" value="Nucleotide-binding domain of ferredoxin-NADP reductase (FNR) module"/>
    <property type="match status" value="1"/>
</dbReference>
<protein>
    <recommendedName>
        <fullName evidence="6">FAD-binding FR-type domain-containing protein</fullName>
    </recommendedName>
</protein>
<dbReference type="GO" id="GO:0005886">
    <property type="term" value="C:plasma membrane"/>
    <property type="evidence" value="ECO:0007669"/>
    <property type="project" value="TreeGrafter"/>
</dbReference>
<evidence type="ECO:0000256" key="2">
    <source>
        <dbReference type="SAM" id="MobiDB-lite"/>
    </source>
</evidence>
<comment type="caution">
    <text evidence="4">The sequence shown here is derived from an EMBL/GenBank/DDBJ whole genome shotgun (WGS) entry which is preliminary data.</text>
</comment>
<feature type="transmembrane region" description="Helical" evidence="3">
    <location>
        <begin position="76"/>
        <end position="95"/>
    </location>
</feature>
<dbReference type="GO" id="GO:0006879">
    <property type="term" value="P:intracellular iron ion homeostasis"/>
    <property type="evidence" value="ECO:0007669"/>
    <property type="project" value="TreeGrafter"/>
</dbReference>
<evidence type="ECO:0000313" key="4">
    <source>
        <dbReference type="EMBL" id="KAJ5111805.1"/>
    </source>
</evidence>
<keyword evidence="5" id="KW-1185">Reference proteome</keyword>
<dbReference type="RefSeq" id="XP_056515284.1">
    <property type="nucleotide sequence ID" value="XM_056652017.1"/>
</dbReference>
<evidence type="ECO:0000256" key="3">
    <source>
        <dbReference type="SAM" id="Phobius"/>
    </source>
</evidence>